<dbReference type="SMART" id="SM00543">
    <property type="entry name" value="MIF4G"/>
    <property type="match status" value="1"/>
</dbReference>
<proteinExistence type="predicted"/>
<protein>
    <recommendedName>
        <fullName evidence="2">MIF4G domain-containing protein</fullName>
    </recommendedName>
</protein>
<dbReference type="GO" id="GO:0016281">
    <property type="term" value="C:eukaryotic translation initiation factor 4F complex"/>
    <property type="evidence" value="ECO:0007669"/>
    <property type="project" value="TreeGrafter"/>
</dbReference>
<organism evidence="3 4">
    <name type="scientific">Brassicogethes aeneus</name>
    <name type="common">Rape pollen beetle</name>
    <name type="synonym">Meligethes aeneus</name>
    <dbReference type="NCBI Taxonomy" id="1431903"/>
    <lineage>
        <taxon>Eukaryota</taxon>
        <taxon>Metazoa</taxon>
        <taxon>Ecdysozoa</taxon>
        <taxon>Arthropoda</taxon>
        <taxon>Hexapoda</taxon>
        <taxon>Insecta</taxon>
        <taxon>Pterygota</taxon>
        <taxon>Neoptera</taxon>
        <taxon>Endopterygota</taxon>
        <taxon>Coleoptera</taxon>
        <taxon>Polyphaga</taxon>
        <taxon>Cucujiformia</taxon>
        <taxon>Nitidulidae</taxon>
        <taxon>Meligethinae</taxon>
        <taxon>Brassicogethes</taxon>
    </lineage>
</organism>
<reference evidence="3" key="1">
    <citation type="submission" date="2021-12" db="EMBL/GenBank/DDBJ databases">
        <authorList>
            <person name="King R."/>
        </authorList>
    </citation>
    <scope>NUCLEOTIDE SEQUENCE</scope>
</reference>
<evidence type="ECO:0000259" key="2">
    <source>
        <dbReference type="SMART" id="SM00543"/>
    </source>
</evidence>
<dbReference type="EMBL" id="OV121136">
    <property type="protein sequence ID" value="CAH0558179.1"/>
    <property type="molecule type" value="Genomic_DNA"/>
</dbReference>
<feature type="region of interest" description="Disordered" evidence="1">
    <location>
        <begin position="52"/>
        <end position="71"/>
    </location>
</feature>
<feature type="domain" description="MIF4G" evidence="2">
    <location>
        <begin position="98"/>
        <end position="329"/>
    </location>
</feature>
<feature type="region of interest" description="Disordered" evidence="1">
    <location>
        <begin position="383"/>
        <end position="402"/>
    </location>
</feature>
<dbReference type="OrthoDB" id="514777at2759"/>
<dbReference type="InterPro" id="IPR003890">
    <property type="entry name" value="MIF4G-like_typ-3"/>
</dbReference>
<dbReference type="InterPro" id="IPR016024">
    <property type="entry name" value="ARM-type_fold"/>
</dbReference>
<dbReference type="Proteomes" id="UP001154078">
    <property type="component" value="Chromosome 5"/>
</dbReference>
<dbReference type="GO" id="GO:0003729">
    <property type="term" value="F:mRNA binding"/>
    <property type="evidence" value="ECO:0007669"/>
    <property type="project" value="TreeGrafter"/>
</dbReference>
<feature type="region of interest" description="Disordered" evidence="1">
    <location>
        <begin position="1"/>
        <end position="42"/>
    </location>
</feature>
<gene>
    <name evidence="3" type="ORF">MELIAE_LOCUS8710</name>
</gene>
<feature type="compositionally biased region" description="Low complexity" evidence="1">
    <location>
        <begin position="25"/>
        <end position="40"/>
    </location>
</feature>
<evidence type="ECO:0000256" key="1">
    <source>
        <dbReference type="SAM" id="MobiDB-lite"/>
    </source>
</evidence>
<dbReference type="SUPFAM" id="SSF48371">
    <property type="entry name" value="ARM repeat"/>
    <property type="match status" value="1"/>
</dbReference>
<dbReference type="Pfam" id="PF02854">
    <property type="entry name" value="MIF4G"/>
    <property type="match status" value="1"/>
</dbReference>
<feature type="compositionally biased region" description="Basic and acidic residues" evidence="1">
    <location>
        <begin position="389"/>
        <end position="402"/>
    </location>
</feature>
<dbReference type="PANTHER" id="PTHR23253">
    <property type="entry name" value="EUKARYOTIC TRANSLATION INITIATION FACTOR 4 GAMMA"/>
    <property type="match status" value="1"/>
</dbReference>
<keyword evidence="4" id="KW-1185">Reference proteome</keyword>
<dbReference type="AlphaFoldDB" id="A0A9P0B9Y0"/>
<feature type="compositionally biased region" description="Polar residues" evidence="1">
    <location>
        <begin position="10"/>
        <end position="20"/>
    </location>
</feature>
<evidence type="ECO:0000313" key="4">
    <source>
        <dbReference type="Proteomes" id="UP001154078"/>
    </source>
</evidence>
<name>A0A9P0B9Y0_BRAAE</name>
<dbReference type="PANTHER" id="PTHR23253:SF78">
    <property type="entry name" value="EUKARYOTIC TRANSLATION INITIATION FACTOR 4G1, ISOFORM B-RELATED"/>
    <property type="match status" value="1"/>
</dbReference>
<accession>A0A9P0B9Y0</accession>
<sequence>MHPQAFAPTNYASPPATSYSPMVRPQQQQSSAPSNSAQPAIPNLRIRQRRFKRGHRPNAISIIDPDTGKDRLNEVFGENSDSDLNSKPDENKKTAELYKKVQDVLDKLTPKNFDTLIAQTRKLEFSNAERLQGVIDLVFEKAVDEPNFSVVYPRMCRELALIQVPTANSTPEAPDFVNFKKLLITKCQIEFEKQSVDESTREVKMKEIEATADADKKKDLQFELDKYDRKVTMRSVGNVRFIGELFKQQMLTVNIMLRCLNKLLDKKDEESLECLCKLLTTIGKELETKNVPLEPIFKVMRDIVERRTIIVSSRVERLVQDVIDLRAAKWVPQRQEVNPKTGRHFNANLSNTRKKGANIKNVVAPPMAAQSSNIYTAMEKAWPAATAPHSDEQAEKGKSKMY</sequence>
<dbReference type="Gene3D" id="1.25.40.180">
    <property type="match status" value="1"/>
</dbReference>
<dbReference type="GO" id="GO:0003743">
    <property type="term" value="F:translation initiation factor activity"/>
    <property type="evidence" value="ECO:0007669"/>
    <property type="project" value="TreeGrafter"/>
</dbReference>
<evidence type="ECO:0000313" key="3">
    <source>
        <dbReference type="EMBL" id="CAH0558179.1"/>
    </source>
</evidence>